<proteinExistence type="predicted"/>
<dbReference type="Pfam" id="PF10442">
    <property type="entry name" value="FIST_C"/>
    <property type="match status" value="1"/>
</dbReference>
<dbReference type="SMART" id="SM00897">
    <property type="entry name" value="FIST"/>
    <property type="match status" value="1"/>
</dbReference>
<keyword evidence="1" id="KW-0175">Coiled coil</keyword>
<dbReference type="InterPro" id="IPR050469">
    <property type="entry name" value="Diguanylate_Cyclase"/>
</dbReference>
<dbReference type="InterPro" id="IPR029787">
    <property type="entry name" value="Nucleotide_cyclase"/>
</dbReference>
<dbReference type="PANTHER" id="PTHR45138">
    <property type="entry name" value="REGULATORY COMPONENTS OF SENSORY TRANSDUCTION SYSTEM"/>
    <property type="match status" value="1"/>
</dbReference>
<dbReference type="Pfam" id="PF08495">
    <property type="entry name" value="FIST"/>
    <property type="match status" value="1"/>
</dbReference>
<dbReference type="InterPro" id="IPR043128">
    <property type="entry name" value="Rev_trsase/Diguanyl_cyclase"/>
</dbReference>
<sequence>MISKIITINTIEMLNQYLLTDECKDRLKCAVSVFIQIFSSERDPEWLMAIESTIRGTMPTGVIAGATTMGEIAEGRLLINTTVISFAFFEKTRIQGFLLEGVDGSQFDSGNHFAKKIEMSCQQIAGVMLLTTPFTMDVSDFLKGFSAARSGTYPVFGGGAGDYEAEQRPLITLNKNYTSKGVLAVVFMGNDIQIDMHTYLGWQPLSKEMIITETDGLWVKKIDDEPAFNVFNRYLDIQNDRDFFLNVLEFPLLLERNGVQYAKAPMVVNDQNAIKFITDLREGEKVCIGYGNPAVMIEKANDIQNRIQIFNPEAIFLYSCICRRFLLQREVDLETRPFETIAPTSGFYTYGEIYSQGKHVMLLNATMVAVSMKERDGQKTEEGIAKRIEKPKSLDPFTSQHTRIISRLVNFIKAVTAELEEANREARRLAERDYLTQAYNRMKAHEFIKNEMKRCDRYGLEFSIIMLDMDYFKKVNDTYGHNLGDEILIYLVKLLSLEIRKIDMLSRWGGEEFLIIMPMTDSDGATITAERIRIVVEQTQFTSGLRQTCSFGVTAYIKDESFENFIDRVDKALYEAKISGRNCVITK</sequence>
<evidence type="ECO:0000313" key="4">
    <source>
        <dbReference type="Proteomes" id="UP000622405"/>
    </source>
</evidence>
<feature type="coiled-coil region" evidence="1">
    <location>
        <begin position="405"/>
        <end position="432"/>
    </location>
</feature>
<dbReference type="PROSITE" id="PS50887">
    <property type="entry name" value="GGDEF"/>
    <property type="match status" value="1"/>
</dbReference>
<dbReference type="EMBL" id="WJBE01000003">
    <property type="protein sequence ID" value="MBC3899029.1"/>
    <property type="molecule type" value="Genomic_DNA"/>
</dbReference>
<organism evidence="3 4">
    <name type="scientific">Acetobacterium malicum</name>
    <dbReference type="NCBI Taxonomy" id="52692"/>
    <lineage>
        <taxon>Bacteria</taxon>
        <taxon>Bacillati</taxon>
        <taxon>Bacillota</taxon>
        <taxon>Clostridia</taxon>
        <taxon>Eubacteriales</taxon>
        <taxon>Eubacteriaceae</taxon>
        <taxon>Acetobacterium</taxon>
    </lineage>
</organism>
<dbReference type="InterPro" id="IPR019494">
    <property type="entry name" value="FIST_C"/>
</dbReference>
<dbReference type="Pfam" id="PF00990">
    <property type="entry name" value="GGDEF"/>
    <property type="match status" value="1"/>
</dbReference>
<dbReference type="NCBIfam" id="TIGR00254">
    <property type="entry name" value="GGDEF"/>
    <property type="match status" value="1"/>
</dbReference>
<evidence type="ECO:0000259" key="2">
    <source>
        <dbReference type="PROSITE" id="PS50887"/>
    </source>
</evidence>
<dbReference type="PANTHER" id="PTHR45138:SF9">
    <property type="entry name" value="DIGUANYLATE CYCLASE DGCM-RELATED"/>
    <property type="match status" value="1"/>
</dbReference>
<comment type="caution">
    <text evidence="3">The sequence shown here is derived from an EMBL/GenBank/DDBJ whole genome shotgun (WGS) entry which is preliminary data.</text>
</comment>
<reference evidence="3 4" key="1">
    <citation type="journal article" date="2020" name="mSystems">
        <title>Defining Genomic and Predicted Metabolic Features of the Acetobacterium Genus.</title>
        <authorList>
            <person name="Ross D.E."/>
            <person name="Marshall C.W."/>
            <person name="Gulliver D."/>
            <person name="May H.D."/>
            <person name="Norman R.S."/>
        </authorList>
    </citation>
    <scope>NUCLEOTIDE SEQUENCE [LARGE SCALE GENOMIC DNA]</scope>
    <source>
        <strain evidence="3 4">DSM 4132</strain>
    </source>
</reference>
<dbReference type="SMART" id="SM01204">
    <property type="entry name" value="FIST_C"/>
    <property type="match status" value="1"/>
</dbReference>
<dbReference type="InterPro" id="IPR000160">
    <property type="entry name" value="GGDEF_dom"/>
</dbReference>
<dbReference type="CDD" id="cd01949">
    <property type="entry name" value="GGDEF"/>
    <property type="match status" value="1"/>
</dbReference>
<gene>
    <name evidence="3" type="ORF">GH811_05300</name>
</gene>
<dbReference type="RefSeq" id="WP_186893593.1">
    <property type="nucleotide sequence ID" value="NZ_WJBE01000003.1"/>
</dbReference>
<dbReference type="SMART" id="SM00267">
    <property type="entry name" value="GGDEF"/>
    <property type="match status" value="1"/>
</dbReference>
<evidence type="ECO:0000256" key="1">
    <source>
        <dbReference type="SAM" id="Coils"/>
    </source>
</evidence>
<accession>A0ABR6YV27</accession>
<keyword evidence="4" id="KW-1185">Reference proteome</keyword>
<dbReference type="SUPFAM" id="SSF55073">
    <property type="entry name" value="Nucleotide cyclase"/>
    <property type="match status" value="1"/>
</dbReference>
<evidence type="ECO:0000313" key="3">
    <source>
        <dbReference type="EMBL" id="MBC3899029.1"/>
    </source>
</evidence>
<feature type="domain" description="GGDEF" evidence="2">
    <location>
        <begin position="460"/>
        <end position="587"/>
    </location>
</feature>
<dbReference type="Proteomes" id="UP000622405">
    <property type="component" value="Unassembled WGS sequence"/>
</dbReference>
<dbReference type="InterPro" id="IPR013702">
    <property type="entry name" value="FIST_domain_N"/>
</dbReference>
<protein>
    <submittedName>
        <fullName evidence="3">Diguanylate cyclase</fullName>
    </submittedName>
</protein>
<dbReference type="Gene3D" id="3.30.70.270">
    <property type="match status" value="1"/>
</dbReference>
<name>A0ABR6YV27_9FIRM</name>